<gene>
    <name evidence="1" type="ORF">A2557_01655</name>
</gene>
<protein>
    <recommendedName>
        <fullName evidence="3">LIM zinc-binding domain-containing protein</fullName>
    </recommendedName>
</protein>
<sequence>MEAEHCYYCQGPIPSGQSFYEGRGVKVCLNCFRGAKACTHCGFPAKELKNHPKLGKVCDFCLAERPPQTQGQCHLCQREIKEGEREYAEHGVKVCLNCFNTAKSRCFTCRFPKTVSKLEGQGGVCEFCKPRLIGKGSDLAGLLGPLVPFLAAFGHPVTLPKQLVFLDWRIVLGMQKEDPPRFPVNFLDEYVHWAYPAYHLDQKIYVLPGLPAPWFVPVLCGQMAALELCQRHGLKHLGLGQARAVFPRAWVHYLTYSTALRLGHLEVAKKLRRWPEVYVGPEFEDLLRLESAKGPKGVIQLGLKRLADLTQGRW</sequence>
<proteinExistence type="predicted"/>
<dbReference type="AlphaFoldDB" id="A0A1F6GZI6"/>
<evidence type="ECO:0008006" key="3">
    <source>
        <dbReference type="Google" id="ProtNLM"/>
    </source>
</evidence>
<dbReference type="EMBL" id="MFNF01000016">
    <property type="protein sequence ID" value="OGH03440.1"/>
    <property type="molecule type" value="Genomic_DNA"/>
</dbReference>
<organism evidence="1 2">
    <name type="scientific">Candidatus Lambdaproteobacteria bacterium RIFOXYD2_FULL_56_26</name>
    <dbReference type="NCBI Taxonomy" id="1817773"/>
    <lineage>
        <taxon>Bacteria</taxon>
        <taxon>Pseudomonadati</taxon>
        <taxon>Pseudomonadota</taxon>
        <taxon>Candidatus Lambdaproteobacteria</taxon>
    </lineage>
</organism>
<name>A0A1F6GZI6_9PROT</name>
<accession>A0A1F6GZI6</accession>
<comment type="caution">
    <text evidence="1">The sequence shown here is derived from an EMBL/GenBank/DDBJ whole genome shotgun (WGS) entry which is preliminary data.</text>
</comment>
<dbReference type="Proteomes" id="UP000177583">
    <property type="component" value="Unassembled WGS sequence"/>
</dbReference>
<reference evidence="1 2" key="1">
    <citation type="journal article" date="2016" name="Nat. Commun.">
        <title>Thousands of microbial genomes shed light on interconnected biogeochemical processes in an aquifer system.</title>
        <authorList>
            <person name="Anantharaman K."/>
            <person name="Brown C.T."/>
            <person name="Hug L.A."/>
            <person name="Sharon I."/>
            <person name="Castelle C.J."/>
            <person name="Probst A.J."/>
            <person name="Thomas B.C."/>
            <person name="Singh A."/>
            <person name="Wilkins M.J."/>
            <person name="Karaoz U."/>
            <person name="Brodie E.L."/>
            <person name="Williams K.H."/>
            <person name="Hubbard S.S."/>
            <person name="Banfield J.F."/>
        </authorList>
    </citation>
    <scope>NUCLEOTIDE SEQUENCE [LARGE SCALE GENOMIC DNA]</scope>
</reference>
<evidence type="ECO:0000313" key="1">
    <source>
        <dbReference type="EMBL" id="OGH03440.1"/>
    </source>
</evidence>
<evidence type="ECO:0000313" key="2">
    <source>
        <dbReference type="Proteomes" id="UP000177583"/>
    </source>
</evidence>